<name>A0A9Q8P2B8_PASFU</name>
<dbReference type="RefSeq" id="XP_047755211.1">
    <property type="nucleotide sequence ID" value="XM_047899406.1"/>
</dbReference>
<dbReference type="OrthoDB" id="5361617at2759"/>
<evidence type="ECO:0000313" key="3">
    <source>
        <dbReference type="Proteomes" id="UP000756132"/>
    </source>
</evidence>
<dbReference type="KEGG" id="ffu:CLAFUR5_00258"/>
<feature type="compositionally biased region" description="Low complexity" evidence="1">
    <location>
        <begin position="14"/>
        <end position="30"/>
    </location>
</feature>
<dbReference type="AlphaFoldDB" id="A0A9Q8P2B8"/>
<sequence>MEPLPPSTTNMNETSSMAPPTTTTAKPPTMRARQRPVSQHGTPPPPRTTGAKPTRKVFNCIVDDSALVAGVKKSTKNGIRQWVRNGQIRLFVPLHALDELSRQRGGRHKHAEDVRETLQWLDDATSKYPNVVTLQGADETYEKWAEVEKHAVPRGLFSEYDHDLENEVESTELSEDVTSKLDISNADVKASVSSQGSAASGSLSPSSLESVRSSISALSPPTSPAKASISPIRNLSAITAANSRAQSSSASVPQTLQPLFNYILWRIHQENDPVAALESFIFLCNDERKVSFAKGFDIKFKRLEQLREAIGREDRDFRNRQALVNRENEKLGTSIAGGETEAKDNVESATPQSPPTAPAAMLQTQQTKVIDPNAFDRGVGAKSVATVQQPVMPPKSPRMTNANRGSPRGAHALPFAPRGNMRGKMRGNFRGGPRGRGNFGPGRGGFAGHAITPEATQDGQIDPDSFTRPDPRSGMNGARGGRKLWVPT</sequence>
<dbReference type="Proteomes" id="UP000756132">
    <property type="component" value="Chromosome 1"/>
</dbReference>
<organism evidence="2 3">
    <name type="scientific">Passalora fulva</name>
    <name type="common">Tomato leaf mold</name>
    <name type="synonym">Cladosporium fulvum</name>
    <dbReference type="NCBI Taxonomy" id="5499"/>
    <lineage>
        <taxon>Eukaryota</taxon>
        <taxon>Fungi</taxon>
        <taxon>Dikarya</taxon>
        <taxon>Ascomycota</taxon>
        <taxon>Pezizomycotina</taxon>
        <taxon>Dothideomycetes</taxon>
        <taxon>Dothideomycetidae</taxon>
        <taxon>Mycosphaerellales</taxon>
        <taxon>Mycosphaerellaceae</taxon>
        <taxon>Fulvia</taxon>
    </lineage>
</organism>
<protein>
    <recommendedName>
        <fullName evidence="4">PIN domain-containing protein</fullName>
    </recommendedName>
</protein>
<feature type="region of interest" description="Disordered" evidence="1">
    <location>
        <begin position="390"/>
        <end position="423"/>
    </location>
</feature>
<evidence type="ECO:0000256" key="1">
    <source>
        <dbReference type="SAM" id="MobiDB-lite"/>
    </source>
</evidence>
<dbReference type="EMBL" id="CP090163">
    <property type="protein sequence ID" value="UJO10845.1"/>
    <property type="molecule type" value="Genomic_DNA"/>
</dbReference>
<reference evidence="2" key="2">
    <citation type="journal article" date="2022" name="Microb. Genom.">
        <title>A chromosome-scale genome assembly of the tomato pathogen Cladosporium fulvum reveals a compartmentalized genome architecture and the presence of a dispensable chromosome.</title>
        <authorList>
            <person name="Zaccaron A.Z."/>
            <person name="Chen L.H."/>
            <person name="Samaras A."/>
            <person name="Stergiopoulos I."/>
        </authorList>
    </citation>
    <scope>NUCLEOTIDE SEQUENCE</scope>
    <source>
        <strain evidence="2">Race5_Kim</strain>
    </source>
</reference>
<feature type="region of interest" description="Disordered" evidence="1">
    <location>
        <begin position="1"/>
        <end position="55"/>
    </location>
</feature>
<reference evidence="2" key="1">
    <citation type="submission" date="2021-12" db="EMBL/GenBank/DDBJ databases">
        <authorList>
            <person name="Zaccaron A."/>
            <person name="Stergiopoulos I."/>
        </authorList>
    </citation>
    <scope>NUCLEOTIDE SEQUENCE</scope>
    <source>
        <strain evidence="2">Race5_Kim</strain>
    </source>
</reference>
<keyword evidence="3" id="KW-1185">Reference proteome</keyword>
<dbReference type="GeneID" id="71980136"/>
<accession>A0A9Q8P2B8</accession>
<feature type="region of interest" description="Disordered" evidence="1">
    <location>
        <begin position="329"/>
        <end position="361"/>
    </location>
</feature>
<evidence type="ECO:0008006" key="4">
    <source>
        <dbReference type="Google" id="ProtNLM"/>
    </source>
</evidence>
<evidence type="ECO:0000313" key="2">
    <source>
        <dbReference type="EMBL" id="UJO10845.1"/>
    </source>
</evidence>
<gene>
    <name evidence="2" type="ORF">CLAFUR5_00258</name>
</gene>
<feature type="region of interest" description="Disordered" evidence="1">
    <location>
        <begin position="439"/>
        <end position="488"/>
    </location>
</feature>
<proteinExistence type="predicted"/>